<keyword evidence="3" id="KW-1185">Reference proteome</keyword>
<evidence type="ECO:0000313" key="2">
    <source>
        <dbReference type="EMBL" id="MDQ0317003.1"/>
    </source>
</evidence>
<dbReference type="AlphaFoldDB" id="A0AAE3VRV2"/>
<dbReference type="GO" id="GO:0016758">
    <property type="term" value="F:hexosyltransferase activity"/>
    <property type="evidence" value="ECO:0007669"/>
    <property type="project" value="InterPro"/>
</dbReference>
<sequence>MRALIHVQHLLGSGHAVRAVAIARALADRGADVLLVTGNTLPATLDTGGLTVAELPPVRAADASFRDLVTPDGAAADDAVWSERLDRLLDLVSQHTPDVLLTETFPFGRRPFARELLPAIDRVHERNARAIAAVSLRDILVRKTDIEKERRMADLARRNYDLVLVHADPDLVRLDDSFPFAAEISDLIRYTGYVYTPSDRSPPQGDGDGEVIVACGGGAVGARLLDAAVRARALSARAQGRWRVLASAGHGANKLTELQAAACAGTIVEPNRNDYPGLLKRAAASVSQAGYNTVLDVLAAGCPAVLVPFADGNETEQTQRADILAARGVAEVLPETDVTPESLAAAVDSALARPTRDTTIGIDGARRSAEILADAVRHKKGRPT</sequence>
<dbReference type="EMBL" id="JAUSUL010000004">
    <property type="protein sequence ID" value="MDQ0317003.1"/>
    <property type="molecule type" value="Genomic_DNA"/>
</dbReference>
<dbReference type="Gene3D" id="3.40.50.2000">
    <property type="entry name" value="Glycogen Phosphorylase B"/>
    <property type="match status" value="2"/>
</dbReference>
<dbReference type="SUPFAM" id="SSF53756">
    <property type="entry name" value="UDP-Glycosyltransferase/glycogen phosphorylase"/>
    <property type="match status" value="1"/>
</dbReference>
<organism evidence="2 3">
    <name type="scientific">Amorphus orientalis</name>
    <dbReference type="NCBI Taxonomy" id="649198"/>
    <lineage>
        <taxon>Bacteria</taxon>
        <taxon>Pseudomonadati</taxon>
        <taxon>Pseudomonadota</taxon>
        <taxon>Alphaproteobacteria</taxon>
        <taxon>Hyphomicrobiales</taxon>
        <taxon>Amorphaceae</taxon>
        <taxon>Amorphus</taxon>
    </lineage>
</organism>
<name>A0AAE3VRV2_9HYPH</name>
<accession>A0AAE3VRV2</accession>
<gene>
    <name evidence="2" type="ORF">J2S73_003480</name>
</gene>
<dbReference type="PANTHER" id="PTHR21015">
    <property type="entry name" value="UDP-N-ACETYLGLUCOSAMINE--N-ACETYLMURAMYL-(PENTAPEPTIDE) PYROPHOSPHORYL-UNDECAPRENOL N-ACETYLGLUCOSAMINE TRANSFERASE 1"/>
    <property type="match status" value="1"/>
</dbReference>
<comment type="caution">
    <text evidence="2">The sequence shown here is derived from an EMBL/GenBank/DDBJ whole genome shotgun (WGS) entry which is preliminary data.</text>
</comment>
<evidence type="ECO:0000313" key="3">
    <source>
        <dbReference type="Proteomes" id="UP001229244"/>
    </source>
</evidence>
<evidence type="ECO:0000259" key="1">
    <source>
        <dbReference type="Pfam" id="PF04101"/>
    </source>
</evidence>
<protein>
    <submittedName>
        <fullName evidence="2">Glycosyltransferase</fullName>
    </submittedName>
</protein>
<dbReference type="RefSeq" id="WP_306886902.1">
    <property type="nucleotide sequence ID" value="NZ_JAUSUL010000004.1"/>
</dbReference>
<dbReference type="Pfam" id="PF04101">
    <property type="entry name" value="Glyco_tran_28_C"/>
    <property type="match status" value="1"/>
</dbReference>
<dbReference type="Proteomes" id="UP001229244">
    <property type="component" value="Unassembled WGS sequence"/>
</dbReference>
<proteinExistence type="predicted"/>
<dbReference type="PANTHER" id="PTHR21015:SF28">
    <property type="entry name" value="SLL1722 PROTEIN"/>
    <property type="match status" value="1"/>
</dbReference>
<reference evidence="2" key="1">
    <citation type="submission" date="2023-07" db="EMBL/GenBank/DDBJ databases">
        <title>Genomic Encyclopedia of Type Strains, Phase IV (KMG-IV): sequencing the most valuable type-strain genomes for metagenomic binning, comparative biology and taxonomic classification.</title>
        <authorList>
            <person name="Goeker M."/>
        </authorList>
    </citation>
    <scope>NUCLEOTIDE SEQUENCE</scope>
    <source>
        <strain evidence="2">DSM 21202</strain>
    </source>
</reference>
<feature type="domain" description="Glycosyl transferase family 28 C-terminal" evidence="1">
    <location>
        <begin position="217"/>
        <end position="355"/>
    </location>
</feature>
<dbReference type="InterPro" id="IPR007235">
    <property type="entry name" value="Glyco_trans_28_C"/>
</dbReference>